<gene>
    <name evidence="2" type="ORF">CCS01_09370</name>
</gene>
<evidence type="ECO:0000313" key="3">
    <source>
        <dbReference type="Proteomes" id="UP000239724"/>
    </source>
</evidence>
<feature type="region of interest" description="Disordered" evidence="1">
    <location>
        <begin position="139"/>
        <end position="168"/>
    </location>
</feature>
<keyword evidence="3" id="KW-1185">Reference proteome</keyword>
<comment type="caution">
    <text evidence="2">The sequence shown here is derived from an EMBL/GenBank/DDBJ whole genome shotgun (WGS) entry which is preliminary data.</text>
</comment>
<dbReference type="EMBL" id="NHRY01000085">
    <property type="protein sequence ID" value="PPQ34868.1"/>
    <property type="molecule type" value="Genomic_DNA"/>
</dbReference>
<proteinExistence type="predicted"/>
<evidence type="ECO:0000256" key="1">
    <source>
        <dbReference type="SAM" id="MobiDB-lite"/>
    </source>
</evidence>
<accession>A0A2S6NJC2</accession>
<feature type="compositionally biased region" description="Low complexity" evidence="1">
    <location>
        <begin position="107"/>
        <end position="124"/>
    </location>
</feature>
<dbReference type="AlphaFoldDB" id="A0A2S6NJC2"/>
<feature type="compositionally biased region" description="Basic and acidic residues" evidence="1">
    <location>
        <begin position="150"/>
        <end position="168"/>
    </location>
</feature>
<protein>
    <submittedName>
        <fullName evidence="2">Uncharacterized protein</fullName>
    </submittedName>
</protein>
<feature type="region of interest" description="Disordered" evidence="1">
    <location>
        <begin position="94"/>
        <end position="126"/>
    </location>
</feature>
<dbReference type="Proteomes" id="UP000239724">
    <property type="component" value="Unassembled WGS sequence"/>
</dbReference>
<sequence length="203" mass="22000">MLNAACFTPAVLDRILAFLAALFLPSTAGNVETARDAAAALLASYDIRTDRQLRLAALAIAFSFGALDSLSRAAEPEMPANQVLRLRGNASTLNRAAQQHEAKLEKLAAQPAAAQPDDPQDLPASSDTADLLDFLRAAPAEPQMSRQQRRFAERQAEKQRQREQEAARLDERVARRLAEKEAARLAAAPVPLHQPEAAFAQIA</sequence>
<name>A0A2S6NJC2_RHOGL</name>
<organism evidence="2 3">
    <name type="scientific">Rhodopila globiformis</name>
    <name type="common">Rhodopseudomonas globiformis</name>
    <dbReference type="NCBI Taxonomy" id="1071"/>
    <lineage>
        <taxon>Bacteria</taxon>
        <taxon>Pseudomonadati</taxon>
        <taxon>Pseudomonadota</taxon>
        <taxon>Alphaproteobacteria</taxon>
        <taxon>Acetobacterales</taxon>
        <taxon>Acetobacteraceae</taxon>
        <taxon>Rhodopila</taxon>
    </lineage>
</organism>
<evidence type="ECO:0000313" key="2">
    <source>
        <dbReference type="EMBL" id="PPQ34868.1"/>
    </source>
</evidence>
<dbReference type="RefSeq" id="WP_104518590.1">
    <property type="nucleotide sequence ID" value="NZ_NHRY01000085.1"/>
</dbReference>
<reference evidence="2 3" key="1">
    <citation type="journal article" date="2018" name="Arch. Microbiol.">
        <title>New insights into the metabolic potential of the phototrophic purple bacterium Rhodopila globiformis DSM 161(T) from its draft genome sequence and evidence for a vanadium-dependent nitrogenase.</title>
        <authorList>
            <person name="Imhoff J.F."/>
            <person name="Rahn T."/>
            <person name="Kunzel S."/>
            <person name="Neulinger S.C."/>
        </authorList>
    </citation>
    <scope>NUCLEOTIDE SEQUENCE [LARGE SCALE GENOMIC DNA]</scope>
    <source>
        <strain evidence="2 3">DSM 161</strain>
    </source>
</reference>